<gene>
    <name evidence="2" type="ORF">Tci_889106</name>
</gene>
<feature type="non-terminal residue" evidence="2">
    <location>
        <position position="1"/>
    </location>
</feature>
<sequence length="96" mass="10787">EEDSTNSTNRVNNVTLNINDASFSGVNVVEANFYNLDSTFYVSPILTTRIHKDHPHEQVIGDSHSTPHKKRMSKNLEEHGLVGTVIPRTDNNDLQN</sequence>
<dbReference type="AlphaFoldDB" id="A0A699U478"/>
<protein>
    <submittedName>
        <fullName evidence="2">Uncharacterized protein</fullName>
    </submittedName>
</protein>
<evidence type="ECO:0000313" key="2">
    <source>
        <dbReference type="EMBL" id="GFD17137.1"/>
    </source>
</evidence>
<feature type="region of interest" description="Disordered" evidence="1">
    <location>
        <begin position="57"/>
        <end position="96"/>
    </location>
</feature>
<proteinExistence type="predicted"/>
<dbReference type="EMBL" id="BKCJ011298140">
    <property type="protein sequence ID" value="GFD17137.1"/>
    <property type="molecule type" value="Genomic_DNA"/>
</dbReference>
<comment type="caution">
    <text evidence="2">The sequence shown here is derived from an EMBL/GenBank/DDBJ whole genome shotgun (WGS) entry which is preliminary data.</text>
</comment>
<evidence type="ECO:0000256" key="1">
    <source>
        <dbReference type="SAM" id="MobiDB-lite"/>
    </source>
</evidence>
<organism evidence="2">
    <name type="scientific">Tanacetum cinerariifolium</name>
    <name type="common">Dalmatian daisy</name>
    <name type="synonym">Chrysanthemum cinerariifolium</name>
    <dbReference type="NCBI Taxonomy" id="118510"/>
    <lineage>
        <taxon>Eukaryota</taxon>
        <taxon>Viridiplantae</taxon>
        <taxon>Streptophyta</taxon>
        <taxon>Embryophyta</taxon>
        <taxon>Tracheophyta</taxon>
        <taxon>Spermatophyta</taxon>
        <taxon>Magnoliopsida</taxon>
        <taxon>eudicotyledons</taxon>
        <taxon>Gunneridae</taxon>
        <taxon>Pentapetalae</taxon>
        <taxon>asterids</taxon>
        <taxon>campanulids</taxon>
        <taxon>Asterales</taxon>
        <taxon>Asteraceae</taxon>
        <taxon>Asteroideae</taxon>
        <taxon>Anthemideae</taxon>
        <taxon>Anthemidinae</taxon>
        <taxon>Tanacetum</taxon>
    </lineage>
</organism>
<reference evidence="2" key="1">
    <citation type="journal article" date="2019" name="Sci. Rep.">
        <title>Draft genome of Tanacetum cinerariifolium, the natural source of mosquito coil.</title>
        <authorList>
            <person name="Yamashiro T."/>
            <person name="Shiraishi A."/>
            <person name="Satake H."/>
            <person name="Nakayama K."/>
        </authorList>
    </citation>
    <scope>NUCLEOTIDE SEQUENCE</scope>
</reference>
<name>A0A699U478_TANCI</name>
<accession>A0A699U478</accession>